<gene>
    <name evidence="1" type="ORF">J8H85_10180</name>
</gene>
<dbReference type="EMBL" id="JAGJCB010000008">
    <property type="protein sequence ID" value="MBP0904196.1"/>
    <property type="molecule type" value="Genomic_DNA"/>
</dbReference>
<reference evidence="1 2" key="1">
    <citation type="submission" date="2021-04" db="EMBL/GenBank/DDBJ databases">
        <title>Mariniflexile gromovii gen. nov., sp. nov., a gliding bacterium isolated from the sea urchin Strongylocentrotus intermedius.</title>
        <authorList>
            <person name="Ko S."/>
            <person name="Le V."/>
            <person name="Ahn C.-Y."/>
            <person name="Oh H.-M."/>
        </authorList>
    </citation>
    <scope>NUCLEOTIDE SEQUENCE [LARGE SCALE GENOMIC DNA]</scope>
    <source>
        <strain evidence="1 2">KCTC 12570</strain>
    </source>
</reference>
<name>A0ABS4BW12_9FLAO</name>
<organism evidence="1 2">
    <name type="scientific">Mariniflexile gromovii</name>
    <dbReference type="NCBI Taxonomy" id="362523"/>
    <lineage>
        <taxon>Bacteria</taxon>
        <taxon>Pseudomonadati</taxon>
        <taxon>Bacteroidota</taxon>
        <taxon>Flavobacteriia</taxon>
        <taxon>Flavobacteriales</taxon>
        <taxon>Flavobacteriaceae</taxon>
        <taxon>Mariniflexile</taxon>
    </lineage>
</organism>
<protein>
    <submittedName>
        <fullName evidence="1">Uncharacterized protein</fullName>
    </submittedName>
</protein>
<evidence type="ECO:0000313" key="2">
    <source>
        <dbReference type="Proteomes" id="UP000670776"/>
    </source>
</evidence>
<proteinExistence type="predicted"/>
<keyword evidence="2" id="KW-1185">Reference proteome</keyword>
<sequence>MGSTVFKRLFEIQILHDYFLTAVDGVSFFDNNEVFKKDLLVKKLSNYLYDVNTIFEIEAVGNTKLRLSENKLIFKKTALGFIVGTEVDVVDQAGEIRYKPMYVPKSDTNLTFALKAHIPFFKSITNTSFKPAFPAIFYFTNKGKIEFDETTIPPYKSLPIATPANTHQNGLTYEMGAIVNFGGTIRQALQSTDGSDPTHWEDMDDKRFMTDADRILLPQNFQFVLKKDLNITQLDAVLEDLTSNPIKVINKTSLTPIEHVLFNFTKVDENNPNSADIPSGYYLLKIKLNGGLEVSHSIYLNNDIYSKDYLGIIDIRFDELNSPFSILDATGLLKTKIDVANNKVLHPIFELRLKNRKTYWRYTKNSDFSVSELVATSSHLQAQPQPEVLVSIKPKALTETLVPFQNGTSLILPHPKIASLKVERDKIFSEININQSNRLLSN</sequence>
<accession>A0ABS4BW12</accession>
<evidence type="ECO:0000313" key="1">
    <source>
        <dbReference type="EMBL" id="MBP0904196.1"/>
    </source>
</evidence>
<comment type="caution">
    <text evidence="1">The sequence shown here is derived from an EMBL/GenBank/DDBJ whole genome shotgun (WGS) entry which is preliminary data.</text>
</comment>
<dbReference type="RefSeq" id="WP_209655093.1">
    <property type="nucleotide sequence ID" value="NZ_JAGJCB010000008.1"/>
</dbReference>
<dbReference type="Proteomes" id="UP000670776">
    <property type="component" value="Unassembled WGS sequence"/>
</dbReference>